<dbReference type="PROSITE" id="PS51084">
    <property type="entry name" value="HIT_2"/>
    <property type="match status" value="1"/>
</dbReference>
<feature type="active site" description="Tele-AMP-histidine intermediate" evidence="1">
    <location>
        <position position="100"/>
    </location>
</feature>
<dbReference type="Gene3D" id="3.30.428.10">
    <property type="entry name" value="HIT-like"/>
    <property type="match status" value="1"/>
</dbReference>
<evidence type="ECO:0000256" key="1">
    <source>
        <dbReference type="PIRSR" id="PIRSR601310-1"/>
    </source>
</evidence>
<name>A0AB74U9S3_9GAMM</name>
<dbReference type="PANTHER" id="PTHR23089">
    <property type="entry name" value="HISTIDINE TRIAD HIT PROTEIN"/>
    <property type="match status" value="1"/>
</dbReference>
<dbReference type="PROSITE" id="PS00892">
    <property type="entry name" value="HIT_1"/>
    <property type="match status" value="1"/>
</dbReference>
<dbReference type="CDD" id="cd01276">
    <property type="entry name" value="PKCI_related"/>
    <property type="match status" value="1"/>
</dbReference>
<evidence type="ECO:0000259" key="4">
    <source>
        <dbReference type="PROSITE" id="PS51084"/>
    </source>
</evidence>
<reference evidence="5" key="1">
    <citation type="submission" date="2024-06" db="EMBL/GenBank/DDBJ databases">
        <title>Complete genome of Salinicola endophyticus HNIBRBA4755.</title>
        <authorList>
            <person name="Shin S.Y."/>
            <person name="Kang H."/>
            <person name="Song J."/>
        </authorList>
    </citation>
    <scope>NUCLEOTIDE SEQUENCE</scope>
    <source>
        <strain evidence="5">HNIBRBA4755</strain>
    </source>
</reference>
<dbReference type="GO" id="GO:0003824">
    <property type="term" value="F:catalytic activity"/>
    <property type="evidence" value="ECO:0007669"/>
    <property type="project" value="InterPro"/>
</dbReference>
<dbReference type="RefSeq" id="WP_035472332.1">
    <property type="nucleotide sequence ID" value="NZ_CP159578.1"/>
</dbReference>
<proteinExistence type="predicted"/>
<sequence>MEPTLFSKIIDREIPADIVYEDEHVLAFRDINPQAPTHVLIIPKKPIATLNDIEEADLALIGRLQYTAAKLAKQFGFAEDGYRVVMNCNEDGGQSVYHIHMHLLGGRKLTWPPG</sequence>
<feature type="short sequence motif" description="Histidine triad motif" evidence="2 3">
    <location>
        <begin position="98"/>
        <end position="102"/>
    </location>
</feature>
<evidence type="ECO:0000256" key="2">
    <source>
        <dbReference type="PIRSR" id="PIRSR601310-3"/>
    </source>
</evidence>
<accession>A0AB74U9S3</accession>
<gene>
    <name evidence="5" type="ORF">ABV408_04295</name>
</gene>
<evidence type="ECO:0000313" key="5">
    <source>
        <dbReference type="EMBL" id="XCJ80394.1"/>
    </source>
</evidence>
<dbReference type="InterPro" id="IPR011146">
    <property type="entry name" value="HIT-like"/>
</dbReference>
<dbReference type="InterPro" id="IPR036265">
    <property type="entry name" value="HIT-like_sf"/>
</dbReference>
<dbReference type="FunFam" id="3.30.428.10:FF:000005">
    <property type="entry name" value="Histidine triad nucleotide-binding protein 1"/>
    <property type="match status" value="1"/>
</dbReference>
<dbReference type="InterPro" id="IPR001310">
    <property type="entry name" value="Histidine_triad_HIT"/>
</dbReference>
<protein>
    <submittedName>
        <fullName evidence="5">Histidine triad nucleotide-binding protein</fullName>
    </submittedName>
</protein>
<feature type="domain" description="HIT" evidence="4">
    <location>
        <begin position="5"/>
        <end position="114"/>
    </location>
</feature>
<evidence type="ECO:0000256" key="3">
    <source>
        <dbReference type="PROSITE-ProRule" id="PRU00464"/>
    </source>
</evidence>
<dbReference type="SUPFAM" id="SSF54197">
    <property type="entry name" value="HIT-like"/>
    <property type="match status" value="1"/>
</dbReference>
<dbReference type="PRINTS" id="PR00332">
    <property type="entry name" value="HISTRIAD"/>
</dbReference>
<dbReference type="InterPro" id="IPR019808">
    <property type="entry name" value="Histidine_triad_CS"/>
</dbReference>
<dbReference type="Pfam" id="PF01230">
    <property type="entry name" value="HIT"/>
    <property type="match status" value="1"/>
</dbReference>
<dbReference type="AlphaFoldDB" id="A0AB74U9S3"/>
<organism evidence="5">
    <name type="scientific">Salinicola endophyticus</name>
    <dbReference type="NCBI Taxonomy" id="1949083"/>
    <lineage>
        <taxon>Bacteria</taxon>
        <taxon>Pseudomonadati</taxon>
        <taxon>Pseudomonadota</taxon>
        <taxon>Gammaproteobacteria</taxon>
        <taxon>Oceanospirillales</taxon>
        <taxon>Halomonadaceae</taxon>
        <taxon>Salinicola</taxon>
    </lineage>
</organism>
<dbReference type="EMBL" id="CP159578">
    <property type="protein sequence ID" value="XCJ80394.1"/>
    <property type="molecule type" value="Genomic_DNA"/>
</dbReference>